<feature type="non-terminal residue" evidence="1">
    <location>
        <position position="39"/>
    </location>
</feature>
<organism evidence="1 2">
    <name type="scientific">Pseudomonas amygdali pv. mori str. 301020</name>
    <dbReference type="NCBI Taxonomy" id="629261"/>
    <lineage>
        <taxon>Bacteria</taxon>
        <taxon>Pseudomonadati</taxon>
        <taxon>Pseudomonadota</taxon>
        <taxon>Gammaproteobacteria</taxon>
        <taxon>Pseudomonadales</taxon>
        <taxon>Pseudomonadaceae</taxon>
        <taxon>Pseudomonas</taxon>
        <taxon>Pseudomonas amygdali</taxon>
    </lineage>
</organism>
<evidence type="ECO:0000313" key="1">
    <source>
        <dbReference type="EMBL" id="EGH22359.1"/>
    </source>
</evidence>
<proteinExistence type="predicted"/>
<dbReference type="Proteomes" id="UP000003465">
    <property type="component" value="Unassembled WGS sequence"/>
</dbReference>
<gene>
    <name evidence="1" type="ORF">PSYMO_12992</name>
</gene>
<accession>A0A656G9U8</accession>
<comment type="caution">
    <text evidence="1">The sequence shown here is derived from an EMBL/GenBank/DDBJ whole genome shotgun (WGS) entry which is preliminary data.</text>
</comment>
<dbReference type="EMBL" id="AEAG01000499">
    <property type="protein sequence ID" value="EGH22359.1"/>
    <property type="molecule type" value="Genomic_DNA"/>
</dbReference>
<protein>
    <submittedName>
        <fullName evidence="1">Uncharacterized protein</fullName>
    </submittedName>
</protein>
<dbReference type="AlphaFoldDB" id="A0A656G9U8"/>
<reference evidence="1 2" key="1">
    <citation type="journal article" date="2011" name="PLoS Pathog.">
        <title>Dynamic evolution of pathogenicity revealed by sequencing and comparative genomics of 19 Pseudomonas syringae isolates.</title>
        <authorList>
            <person name="Baltrus D.A."/>
            <person name="Nishimura M.T."/>
            <person name="Romanchuk A."/>
            <person name="Chang J.H."/>
            <person name="Mukhtar M.S."/>
            <person name="Cherkis K."/>
            <person name="Roach J."/>
            <person name="Grant S.R."/>
            <person name="Jones C.D."/>
            <person name="Dangl J.L."/>
        </authorList>
    </citation>
    <scope>NUCLEOTIDE SEQUENCE [LARGE SCALE GENOMIC DNA]</scope>
    <source>
        <strain evidence="1 2">301020</strain>
    </source>
</reference>
<sequence length="39" mass="4385">MRRGVAIDANYIDSGLRQLIDSGCTHRTQTEHGHFTTLL</sequence>
<evidence type="ECO:0000313" key="2">
    <source>
        <dbReference type="Proteomes" id="UP000003465"/>
    </source>
</evidence>
<name>A0A656G9U8_PSEA0</name>